<keyword evidence="3" id="KW-1185">Reference proteome</keyword>
<dbReference type="PANTHER" id="PTHR31126:SF1">
    <property type="entry name" value="TYROSINE SPECIFIC PROTEIN PHOSPHATASES DOMAIN-CONTAINING PROTEIN"/>
    <property type="match status" value="1"/>
</dbReference>
<accession>A0A502FKK8</accession>
<dbReference type="GO" id="GO:0004721">
    <property type="term" value="F:phosphoprotein phosphatase activity"/>
    <property type="evidence" value="ECO:0007669"/>
    <property type="project" value="InterPro"/>
</dbReference>
<dbReference type="SUPFAM" id="SSF52799">
    <property type="entry name" value="(Phosphotyrosine protein) phosphatases II"/>
    <property type="match status" value="1"/>
</dbReference>
<dbReference type="RefSeq" id="WP_140885610.1">
    <property type="nucleotide sequence ID" value="NZ_RCZP01000026.1"/>
</dbReference>
<evidence type="ECO:0000313" key="3">
    <source>
        <dbReference type="Proteomes" id="UP000317078"/>
    </source>
</evidence>
<dbReference type="EMBL" id="RCZP01000026">
    <property type="protein sequence ID" value="TPG49919.1"/>
    <property type="molecule type" value="Genomic_DNA"/>
</dbReference>
<evidence type="ECO:0000313" key="2">
    <source>
        <dbReference type="EMBL" id="TPG49919.1"/>
    </source>
</evidence>
<proteinExistence type="inferred from homology"/>
<comment type="caution">
    <text evidence="2">The sequence shown here is derived from an EMBL/GenBank/DDBJ whole genome shotgun (WGS) entry which is preliminary data.</text>
</comment>
<sequence length="256" mass="26895">MLAAPPALDATLPRPVPLAGCTNMRDLGGYEGHGGRRLRFGQVFRASSLASLTEADQGVLAGLGLRSVVDLRGVEESARAPSRLPQPGPAPVALPIEPTVGASLRDILATGCATGEDVLTLLARAYAAYATEKLPQYRALLALVADPARRPLAFHCTAGKDRTGFGAALLLLALGVPREAILEDYLATNRFWRREHALPEGTPAAVAEALTRAHRPLLEGALHRAIGDHGGEDAFLATALGLEGTRLAALRDSLLE</sequence>
<name>A0A502FKK8_9PROT</name>
<dbReference type="InterPro" id="IPR016130">
    <property type="entry name" value="Tyr_Pase_AS"/>
</dbReference>
<dbReference type="PANTHER" id="PTHR31126">
    <property type="entry name" value="TYROSINE-PROTEIN PHOSPHATASE"/>
    <property type="match status" value="1"/>
</dbReference>
<organism evidence="2 3">
    <name type="scientific">Muricoccus nepalensis</name>
    <dbReference type="NCBI Taxonomy" id="1854500"/>
    <lineage>
        <taxon>Bacteria</taxon>
        <taxon>Pseudomonadati</taxon>
        <taxon>Pseudomonadota</taxon>
        <taxon>Alphaproteobacteria</taxon>
        <taxon>Acetobacterales</taxon>
        <taxon>Roseomonadaceae</taxon>
        <taxon>Muricoccus</taxon>
    </lineage>
</organism>
<reference evidence="2 3" key="1">
    <citation type="journal article" date="2019" name="Environ. Microbiol.">
        <title>Species interactions and distinct microbial communities in high Arctic permafrost affected cryosols are associated with the CH4 and CO2 gas fluxes.</title>
        <authorList>
            <person name="Altshuler I."/>
            <person name="Hamel J."/>
            <person name="Turney S."/>
            <person name="Magnuson E."/>
            <person name="Levesque R."/>
            <person name="Greer C."/>
            <person name="Whyte L.G."/>
        </authorList>
    </citation>
    <scope>NUCLEOTIDE SEQUENCE [LARGE SCALE GENOMIC DNA]</scope>
    <source>
        <strain evidence="2 3">S9.3B</strain>
    </source>
</reference>
<gene>
    <name evidence="2" type="ORF">EAH89_20550</name>
</gene>
<dbReference type="InterPro" id="IPR026893">
    <property type="entry name" value="Tyr/Ser_Pase_IphP-type"/>
</dbReference>
<evidence type="ECO:0000256" key="1">
    <source>
        <dbReference type="ARBA" id="ARBA00009580"/>
    </source>
</evidence>
<protein>
    <submittedName>
        <fullName evidence="2">Tyrosine-protein phosphatase</fullName>
    </submittedName>
</protein>
<dbReference type="Pfam" id="PF13350">
    <property type="entry name" value="Y_phosphatase3"/>
    <property type="match status" value="1"/>
</dbReference>
<dbReference type="InterPro" id="IPR029021">
    <property type="entry name" value="Prot-tyrosine_phosphatase-like"/>
</dbReference>
<comment type="similarity">
    <text evidence="1">Belongs to the protein-tyrosine phosphatase family.</text>
</comment>
<dbReference type="Gene3D" id="3.90.190.10">
    <property type="entry name" value="Protein tyrosine phosphatase superfamily"/>
    <property type="match status" value="1"/>
</dbReference>
<dbReference type="OrthoDB" id="9814896at2"/>
<dbReference type="PROSITE" id="PS00383">
    <property type="entry name" value="TYR_PHOSPHATASE_1"/>
    <property type="match status" value="1"/>
</dbReference>
<dbReference type="AlphaFoldDB" id="A0A502FKK8"/>
<dbReference type="Proteomes" id="UP000317078">
    <property type="component" value="Unassembled WGS sequence"/>
</dbReference>